<dbReference type="AlphaFoldDB" id="A0A1Z5YUF5"/>
<evidence type="ECO:0000313" key="2">
    <source>
        <dbReference type="Proteomes" id="UP000196086"/>
    </source>
</evidence>
<organism evidence="1 2">
    <name type="scientific">Acetobacter cibinongensis</name>
    <dbReference type="NCBI Taxonomy" id="146475"/>
    <lineage>
        <taxon>Bacteria</taxon>
        <taxon>Pseudomonadati</taxon>
        <taxon>Pseudomonadota</taxon>
        <taxon>Alphaproteobacteria</taxon>
        <taxon>Acetobacterales</taxon>
        <taxon>Acetobacteraceae</taxon>
        <taxon>Acetobacter</taxon>
    </lineage>
</organism>
<sequence>MEGRPQAHSTALCGRSGRRSLATIARLPRTRYDTQNIIFYFKKLRPFMDSASFAEQKAHGRLFLQIMPLQAVRAGRG</sequence>
<name>A0A1Z5YUF5_9PROT</name>
<gene>
    <name evidence="1" type="ORF">HK14_06660</name>
</gene>
<comment type="caution">
    <text evidence="1">The sequence shown here is derived from an EMBL/GenBank/DDBJ whole genome shotgun (WGS) entry which is preliminary data.</text>
</comment>
<protein>
    <submittedName>
        <fullName evidence="1">Uncharacterized protein</fullName>
    </submittedName>
</protein>
<proteinExistence type="predicted"/>
<accession>A0A1Z5YUF5</accession>
<dbReference type="Proteomes" id="UP000196086">
    <property type="component" value="Unassembled WGS sequence"/>
</dbReference>
<dbReference type="EMBL" id="JOMQ01000032">
    <property type="protein sequence ID" value="OUJ02179.1"/>
    <property type="molecule type" value="Genomic_DNA"/>
</dbReference>
<evidence type="ECO:0000313" key="1">
    <source>
        <dbReference type="EMBL" id="OUJ02179.1"/>
    </source>
</evidence>
<reference evidence="1 2" key="1">
    <citation type="submission" date="2014-06" db="EMBL/GenBank/DDBJ databases">
        <authorList>
            <person name="Ju J."/>
            <person name="Zhang J."/>
        </authorList>
    </citation>
    <scope>NUCLEOTIDE SEQUENCE [LARGE SCALE GENOMIC DNA]</scope>
    <source>
        <strain evidence="1 2">DsW_47</strain>
    </source>
</reference>